<dbReference type="EMBL" id="DRNH01000086">
    <property type="protein sequence ID" value="HFB53415.1"/>
    <property type="molecule type" value="Genomic_DNA"/>
</dbReference>
<accession>A0A7C3GB84</accession>
<dbReference type="Proteomes" id="UP000886390">
    <property type="component" value="Unassembled WGS sequence"/>
</dbReference>
<proteinExistence type="predicted"/>
<dbReference type="AlphaFoldDB" id="A0A7C3GB84"/>
<name>A0A7C3GB84_9BACT</name>
<sequence>MKSFQNLILLQNLYRLKAIGFEYID</sequence>
<protein>
    <submittedName>
        <fullName evidence="1">Uracil-DNA glycosylase</fullName>
    </submittedName>
</protein>
<organism evidence="1">
    <name type="scientific">Sulfurimonas autotrophica</name>
    <dbReference type="NCBI Taxonomy" id="202747"/>
    <lineage>
        <taxon>Bacteria</taxon>
        <taxon>Pseudomonadati</taxon>
        <taxon>Campylobacterota</taxon>
        <taxon>Epsilonproteobacteria</taxon>
        <taxon>Campylobacterales</taxon>
        <taxon>Sulfurimonadaceae</taxon>
        <taxon>Sulfurimonas</taxon>
    </lineage>
</organism>
<gene>
    <name evidence="1" type="ORF">ENJ67_01670</name>
</gene>
<reference evidence="1" key="1">
    <citation type="journal article" date="2020" name="mSystems">
        <title>Genome- and Community-Level Interaction Insights into Carbon Utilization and Element Cycling Functions of Hydrothermarchaeota in Hydrothermal Sediment.</title>
        <authorList>
            <person name="Zhou Z."/>
            <person name="Liu Y."/>
            <person name="Xu W."/>
            <person name="Pan J."/>
            <person name="Luo Z.H."/>
            <person name="Li M."/>
        </authorList>
    </citation>
    <scope>NUCLEOTIDE SEQUENCE [LARGE SCALE GENOMIC DNA]</scope>
    <source>
        <strain evidence="1">HyVt-507</strain>
    </source>
</reference>
<evidence type="ECO:0000313" key="1">
    <source>
        <dbReference type="EMBL" id="HFB53415.1"/>
    </source>
</evidence>
<feature type="non-terminal residue" evidence="1">
    <location>
        <position position="25"/>
    </location>
</feature>
<comment type="caution">
    <text evidence="1">The sequence shown here is derived from an EMBL/GenBank/DDBJ whole genome shotgun (WGS) entry which is preliminary data.</text>
</comment>